<organism evidence="1 2">
    <name type="scientific">Portunus trituberculatus</name>
    <name type="common">Swimming crab</name>
    <name type="synonym">Neptunus trituberculatus</name>
    <dbReference type="NCBI Taxonomy" id="210409"/>
    <lineage>
        <taxon>Eukaryota</taxon>
        <taxon>Metazoa</taxon>
        <taxon>Ecdysozoa</taxon>
        <taxon>Arthropoda</taxon>
        <taxon>Crustacea</taxon>
        <taxon>Multicrustacea</taxon>
        <taxon>Malacostraca</taxon>
        <taxon>Eumalacostraca</taxon>
        <taxon>Eucarida</taxon>
        <taxon>Decapoda</taxon>
        <taxon>Pleocyemata</taxon>
        <taxon>Brachyura</taxon>
        <taxon>Eubrachyura</taxon>
        <taxon>Portunoidea</taxon>
        <taxon>Portunidae</taxon>
        <taxon>Portuninae</taxon>
        <taxon>Portunus</taxon>
    </lineage>
</organism>
<proteinExistence type="predicted"/>
<dbReference type="AlphaFoldDB" id="A0A5B7GFF2"/>
<dbReference type="Proteomes" id="UP000324222">
    <property type="component" value="Unassembled WGS sequence"/>
</dbReference>
<name>A0A5B7GFF2_PORTR</name>
<gene>
    <name evidence="1" type="ORF">E2C01_050259</name>
</gene>
<keyword evidence="2" id="KW-1185">Reference proteome</keyword>
<sequence length="109" mass="11635">MSVKVCSTCLPHVQDCSNLSTSQFEAYVVNLENCSSSKEKKIVKSSDGSIEKQLHWDGVIGKQALADPGFSIEVAGVGASLRAELGTGSWCWGSESASRSTPWNCSVCF</sequence>
<reference evidence="1 2" key="1">
    <citation type="submission" date="2019-05" db="EMBL/GenBank/DDBJ databases">
        <title>Another draft genome of Portunus trituberculatus and its Hox gene families provides insights of decapod evolution.</title>
        <authorList>
            <person name="Jeong J.-H."/>
            <person name="Song I."/>
            <person name="Kim S."/>
            <person name="Choi T."/>
            <person name="Kim D."/>
            <person name="Ryu S."/>
            <person name="Kim W."/>
        </authorList>
    </citation>
    <scope>NUCLEOTIDE SEQUENCE [LARGE SCALE GENOMIC DNA]</scope>
    <source>
        <tissue evidence="1">Muscle</tissue>
    </source>
</reference>
<protein>
    <submittedName>
        <fullName evidence="1">Uncharacterized protein</fullName>
    </submittedName>
</protein>
<accession>A0A5B7GFF2</accession>
<evidence type="ECO:0000313" key="1">
    <source>
        <dbReference type="EMBL" id="MPC56306.1"/>
    </source>
</evidence>
<dbReference type="EMBL" id="VSRR010013842">
    <property type="protein sequence ID" value="MPC56306.1"/>
    <property type="molecule type" value="Genomic_DNA"/>
</dbReference>
<evidence type="ECO:0000313" key="2">
    <source>
        <dbReference type="Proteomes" id="UP000324222"/>
    </source>
</evidence>
<comment type="caution">
    <text evidence="1">The sequence shown here is derived from an EMBL/GenBank/DDBJ whole genome shotgun (WGS) entry which is preliminary data.</text>
</comment>